<reference evidence="3 4" key="1">
    <citation type="submission" date="2020-08" db="EMBL/GenBank/DDBJ databases">
        <title>Genomic Encyclopedia of Type Strains, Phase IV (KMG-IV): sequencing the most valuable type-strain genomes for metagenomic binning, comparative biology and taxonomic classification.</title>
        <authorList>
            <person name="Goeker M."/>
        </authorList>
    </citation>
    <scope>NUCLEOTIDE SEQUENCE [LARGE SCALE GENOMIC DNA]</scope>
    <source>
        <strain evidence="3 4">DSM 22975</strain>
    </source>
</reference>
<comment type="caution">
    <text evidence="3">The sequence shown here is derived from an EMBL/GenBank/DDBJ whole genome shotgun (WGS) entry which is preliminary data.</text>
</comment>
<evidence type="ECO:0000313" key="3">
    <source>
        <dbReference type="EMBL" id="MBB6054602.1"/>
    </source>
</evidence>
<organism evidence="3 4">
    <name type="scientific">Tolumonas osonensis</name>
    <dbReference type="NCBI Taxonomy" id="675874"/>
    <lineage>
        <taxon>Bacteria</taxon>
        <taxon>Pseudomonadati</taxon>
        <taxon>Pseudomonadota</taxon>
        <taxon>Gammaproteobacteria</taxon>
        <taxon>Aeromonadales</taxon>
        <taxon>Aeromonadaceae</taxon>
        <taxon>Tolumonas</taxon>
    </lineage>
</organism>
<keyword evidence="1" id="KW-0831">Ubiquinone biosynthesis</keyword>
<keyword evidence="3" id="KW-0830">Ubiquinone</keyword>
<dbReference type="InterPro" id="IPR038989">
    <property type="entry name" value="UbiJ"/>
</dbReference>
<protein>
    <recommendedName>
        <fullName evidence="1">Ubiquinone biosynthesis accessory factor UbiJ</fullName>
    </recommendedName>
</protein>
<feature type="domain" description="SCP2" evidence="2">
    <location>
        <begin position="18"/>
        <end position="114"/>
    </location>
</feature>
<gene>
    <name evidence="1" type="primary">ubiJ</name>
    <name evidence="3" type="ORF">HNR75_000467</name>
</gene>
<comment type="similarity">
    <text evidence="1">Belongs to the UbiJ family.</text>
</comment>
<comment type="pathway">
    <text evidence="1">Cofactor biosynthesis; ubiquinone biosynthesis.</text>
</comment>
<dbReference type="UniPathway" id="UPA00232"/>
<dbReference type="Proteomes" id="UP000585721">
    <property type="component" value="Unassembled WGS sequence"/>
</dbReference>
<dbReference type="Pfam" id="PF02036">
    <property type="entry name" value="SCP2"/>
    <property type="match status" value="1"/>
</dbReference>
<dbReference type="PANTHER" id="PTHR38693">
    <property type="entry name" value="UBIQUINONE BIOSYNTHESIS PROTEIN UBIJ"/>
    <property type="match status" value="1"/>
</dbReference>
<dbReference type="GO" id="GO:0006744">
    <property type="term" value="P:ubiquinone biosynthetic process"/>
    <property type="evidence" value="ECO:0007669"/>
    <property type="project" value="UniProtKB-UniRule"/>
</dbReference>
<evidence type="ECO:0000259" key="2">
    <source>
        <dbReference type="Pfam" id="PF02036"/>
    </source>
</evidence>
<accession>A0A841GJB6</accession>
<dbReference type="InterPro" id="IPR003033">
    <property type="entry name" value="SCP2_sterol-bd_dom"/>
</dbReference>
<dbReference type="EMBL" id="JACHGR010000001">
    <property type="protein sequence ID" value="MBB6054602.1"/>
    <property type="molecule type" value="Genomic_DNA"/>
</dbReference>
<proteinExistence type="inferred from homology"/>
<comment type="subcellular location">
    <subcellularLocation>
        <location evidence="1">Cytoplasm</location>
    </subcellularLocation>
</comment>
<comment type="function">
    <text evidence="1">Required for ubiquinone (coenzyme Q) biosynthesis. Binds hydrophobic ubiquinone biosynthetic intermediates via its SCP2 domain and is essential for the stability of the Ubi complex. May constitute a docking platform where Ubi enzymes assemble and access their SCP2-bound polyprenyl substrates.</text>
</comment>
<dbReference type="PANTHER" id="PTHR38693:SF1">
    <property type="entry name" value="UBIQUINONE BIOSYNTHESIS ACCESSORY FACTOR UBIJ"/>
    <property type="match status" value="1"/>
</dbReference>
<dbReference type="RefSeq" id="WP_188025392.1">
    <property type="nucleotide sequence ID" value="NZ_JACHGR010000001.1"/>
</dbReference>
<dbReference type="HAMAP" id="MF_02215">
    <property type="entry name" value="UbiJ"/>
    <property type="match status" value="1"/>
</dbReference>
<sequence length="206" mass="23297">MTLSPLSIAFAALLETGLNRLLSFDPQSVARSKTLHGKVLKLELQGLPALWLVFSPQQVDVLTDFEHPAHASLSLKWQGLQVLRQPENLSRYIREGRLDLQGDPALFHAFSHLFSELDIDWEEQLAAYTGDVVAHSLFRGMTRIHQTAMRQCQLSVQDLREAITEEWLLAPGALEVVSFCDDVAILESDSERLLQRAEQLLLRSQR</sequence>
<name>A0A841GJB6_9GAMM</name>
<dbReference type="AlphaFoldDB" id="A0A841GJB6"/>
<dbReference type="GO" id="GO:0005737">
    <property type="term" value="C:cytoplasm"/>
    <property type="evidence" value="ECO:0007669"/>
    <property type="project" value="UniProtKB-SubCell"/>
</dbReference>
<evidence type="ECO:0000256" key="1">
    <source>
        <dbReference type="HAMAP-Rule" id="MF_02215"/>
    </source>
</evidence>
<keyword evidence="4" id="KW-1185">Reference proteome</keyword>
<keyword evidence="1" id="KW-0963">Cytoplasm</keyword>
<evidence type="ECO:0000313" key="4">
    <source>
        <dbReference type="Proteomes" id="UP000585721"/>
    </source>
</evidence>